<dbReference type="EMBL" id="MU118170">
    <property type="protein sequence ID" value="KAF9643985.1"/>
    <property type="molecule type" value="Genomic_DNA"/>
</dbReference>
<gene>
    <name evidence="1" type="ORF">BDM02DRAFT_3191016</name>
</gene>
<comment type="caution">
    <text evidence="1">The sequence shown here is derived from an EMBL/GenBank/DDBJ whole genome shotgun (WGS) entry which is preliminary data.</text>
</comment>
<name>A0ACB6Z2L3_THEGA</name>
<proteinExistence type="predicted"/>
<protein>
    <submittedName>
        <fullName evidence="1">Uncharacterized protein</fullName>
    </submittedName>
</protein>
<organism evidence="1 2">
    <name type="scientific">Thelephora ganbajun</name>
    <name type="common">Ganba fungus</name>
    <dbReference type="NCBI Taxonomy" id="370292"/>
    <lineage>
        <taxon>Eukaryota</taxon>
        <taxon>Fungi</taxon>
        <taxon>Dikarya</taxon>
        <taxon>Basidiomycota</taxon>
        <taxon>Agaricomycotina</taxon>
        <taxon>Agaricomycetes</taxon>
        <taxon>Thelephorales</taxon>
        <taxon>Thelephoraceae</taxon>
        <taxon>Thelephora</taxon>
    </lineage>
</organism>
<keyword evidence="2" id="KW-1185">Reference proteome</keyword>
<sequence length="1081" mass="123747">MPEVFCACKSHCTTYNHETRTYDGGQFINRTTTFRHRLDDNRSTTLDSFTHQVASSILNESPGLGLPRTSNEAISLSPLQTAALPGEVITIEGEIRDRISWTATDKPLAFTTNPIPDLEFENPLASPHYIPNSGRHVLHPSDPKNIAFIENESRLYEIHGHLRTDMLVVDQEVLDDLVDKVITGLHRMMEHKRYEWERQCSKTRAIVKGYAVVNTEEYMADDLPKEPTVLTALLTVLLMNLGVHRDSDKLPDDPRTVVNRFDLDPHCSSFLQCPACYALYPYTGTIMSTPPEIKRCIHKQTPTSAPCDVPLWDERQLGGRTTRTPRWKYVHQSLKEWVGRLLTCPGVKELLREPCDKPKTLIMEDIWDAPVLRNFRDVDGEPFFRGRCSELRLAFSLNADRFHPLHMLEAKQTLSCTTIYMVLLNFPPRLRYLFRNMYLAGVIPGPGKPSLDQINHVLSLLVLELLDFWRGVFYTITFASASGLLTKGALIPLVWWINASIEGGDGTVIKPNKSISRPNNQVFSKWLAVIRDTDPNLLHDELSRDCSKETLWHICVDNNIRSAGTRKQLIKHIVKWQSRVNPNSIRLPIVSEPDEGDNESTEFDSKEEGERRFQREVEKVGKTFEEHKTSERGLGHIRKPILWAMCQSRRIEVEEKDKVDLLVERLIAWRDSNIPVPPEPVSESREVLGRNILEAAWDDMTRTEIPLWMSAAPRNWGTATRGKLTTDQWKVIATVHLPITLMRLWGALQEGRYFLMLCNFMDLSAAVQLANQQVITEKHIEDYERLILRYLSGMMIMFKDTPLQPIHHVSVHAGEFLCLFGPTHSVRTPGFERFNEKLGLQNTNRKSGELEATFTTTACRMANLEWMMQGQGLQDSVRPLVEAFSKVYNEDHRGTRLADEAHFPPNKPPKVVTLNHHVRQLLLQIMNSPSTMGSHSFHTPDAIELKKVSIYSIIYANEKSLPRDSNIIFQWPGGSSHRVGRIKLIFQVRYQPGATFLTVSQHHLIMNSDVRNVYRRFGFAGGFLCNAEEDNRLLVIRSKDVVCHFAKTALEPKEEKLMHALPLNTKMLEYLIPEDYPRPEH</sequence>
<evidence type="ECO:0000313" key="2">
    <source>
        <dbReference type="Proteomes" id="UP000886501"/>
    </source>
</evidence>
<accession>A0ACB6Z2L3</accession>
<reference evidence="1" key="1">
    <citation type="submission" date="2019-10" db="EMBL/GenBank/DDBJ databases">
        <authorList>
            <consortium name="DOE Joint Genome Institute"/>
            <person name="Kuo A."/>
            <person name="Miyauchi S."/>
            <person name="Kiss E."/>
            <person name="Drula E."/>
            <person name="Kohler A."/>
            <person name="Sanchez-Garcia M."/>
            <person name="Andreopoulos B."/>
            <person name="Barry K.W."/>
            <person name="Bonito G."/>
            <person name="Buee M."/>
            <person name="Carver A."/>
            <person name="Chen C."/>
            <person name="Cichocki N."/>
            <person name="Clum A."/>
            <person name="Culley D."/>
            <person name="Crous P.W."/>
            <person name="Fauchery L."/>
            <person name="Girlanda M."/>
            <person name="Hayes R."/>
            <person name="Keri Z."/>
            <person name="Labutti K."/>
            <person name="Lipzen A."/>
            <person name="Lombard V."/>
            <person name="Magnuson J."/>
            <person name="Maillard F."/>
            <person name="Morin E."/>
            <person name="Murat C."/>
            <person name="Nolan M."/>
            <person name="Ohm R."/>
            <person name="Pangilinan J."/>
            <person name="Pereira M."/>
            <person name="Perotto S."/>
            <person name="Peter M."/>
            <person name="Riley R."/>
            <person name="Sitrit Y."/>
            <person name="Stielow B."/>
            <person name="Szollosi G."/>
            <person name="Zifcakova L."/>
            <person name="Stursova M."/>
            <person name="Spatafora J.W."/>
            <person name="Tedersoo L."/>
            <person name="Vaario L.-M."/>
            <person name="Yamada A."/>
            <person name="Yan M."/>
            <person name="Wang P."/>
            <person name="Xu J."/>
            <person name="Bruns T."/>
            <person name="Baldrian P."/>
            <person name="Vilgalys R."/>
            <person name="Henrissat B."/>
            <person name="Grigoriev I.V."/>
            <person name="Hibbett D."/>
            <person name="Nagy L.G."/>
            <person name="Martin F.M."/>
        </authorList>
    </citation>
    <scope>NUCLEOTIDE SEQUENCE</scope>
    <source>
        <strain evidence="1">P2</strain>
    </source>
</reference>
<dbReference type="Proteomes" id="UP000886501">
    <property type="component" value="Unassembled WGS sequence"/>
</dbReference>
<evidence type="ECO:0000313" key="1">
    <source>
        <dbReference type="EMBL" id="KAF9643985.1"/>
    </source>
</evidence>
<reference evidence="1" key="2">
    <citation type="journal article" date="2020" name="Nat. Commun.">
        <title>Large-scale genome sequencing of mycorrhizal fungi provides insights into the early evolution of symbiotic traits.</title>
        <authorList>
            <person name="Miyauchi S."/>
            <person name="Kiss E."/>
            <person name="Kuo A."/>
            <person name="Drula E."/>
            <person name="Kohler A."/>
            <person name="Sanchez-Garcia M."/>
            <person name="Morin E."/>
            <person name="Andreopoulos B."/>
            <person name="Barry K.W."/>
            <person name="Bonito G."/>
            <person name="Buee M."/>
            <person name="Carver A."/>
            <person name="Chen C."/>
            <person name="Cichocki N."/>
            <person name="Clum A."/>
            <person name="Culley D."/>
            <person name="Crous P.W."/>
            <person name="Fauchery L."/>
            <person name="Girlanda M."/>
            <person name="Hayes R.D."/>
            <person name="Keri Z."/>
            <person name="LaButti K."/>
            <person name="Lipzen A."/>
            <person name="Lombard V."/>
            <person name="Magnuson J."/>
            <person name="Maillard F."/>
            <person name="Murat C."/>
            <person name="Nolan M."/>
            <person name="Ohm R.A."/>
            <person name="Pangilinan J."/>
            <person name="Pereira M.F."/>
            <person name="Perotto S."/>
            <person name="Peter M."/>
            <person name="Pfister S."/>
            <person name="Riley R."/>
            <person name="Sitrit Y."/>
            <person name="Stielow J.B."/>
            <person name="Szollosi G."/>
            <person name="Zifcakova L."/>
            <person name="Stursova M."/>
            <person name="Spatafora J.W."/>
            <person name="Tedersoo L."/>
            <person name="Vaario L.M."/>
            <person name="Yamada A."/>
            <person name="Yan M."/>
            <person name="Wang P."/>
            <person name="Xu J."/>
            <person name="Bruns T."/>
            <person name="Baldrian P."/>
            <person name="Vilgalys R."/>
            <person name="Dunand C."/>
            <person name="Henrissat B."/>
            <person name="Grigoriev I.V."/>
            <person name="Hibbett D."/>
            <person name="Nagy L.G."/>
            <person name="Martin F.M."/>
        </authorList>
    </citation>
    <scope>NUCLEOTIDE SEQUENCE</scope>
    <source>
        <strain evidence="1">P2</strain>
    </source>
</reference>